<feature type="binding site" evidence="11">
    <location>
        <begin position="111"/>
        <end position="112"/>
    </location>
    <ligand>
        <name>NAD(+)</name>
        <dbReference type="ChEBI" id="CHEBI:57540"/>
    </ligand>
</feature>
<dbReference type="RefSeq" id="WP_067664442.1">
    <property type="nucleotide sequence ID" value="NZ_FQXG01000007.1"/>
</dbReference>
<evidence type="ECO:0000259" key="14">
    <source>
        <dbReference type="Pfam" id="PF12242"/>
    </source>
</evidence>
<comment type="similarity">
    <text evidence="10 11">Belongs to the TER reductase family.</text>
</comment>
<dbReference type="InterPro" id="IPR024906">
    <property type="entry name" value="Eno_Rdtase_FAD-bd_dom"/>
</dbReference>
<dbReference type="InterPro" id="IPR024910">
    <property type="entry name" value="Enoyl-CoA_Rdtase_cat_dom"/>
</dbReference>
<comment type="catalytic activity">
    <reaction evidence="8">
        <text>a 2,3-saturated acyl-CoA + NAD(+) = a (2E)-enoyl-CoA + NADH + H(+)</text>
        <dbReference type="Rhea" id="RHEA:18177"/>
        <dbReference type="ChEBI" id="CHEBI:15378"/>
        <dbReference type="ChEBI" id="CHEBI:57540"/>
        <dbReference type="ChEBI" id="CHEBI:57945"/>
        <dbReference type="ChEBI" id="CHEBI:58856"/>
        <dbReference type="ChEBI" id="CHEBI:65111"/>
        <dbReference type="EC" id="1.3.1.44"/>
    </reaction>
</comment>
<protein>
    <recommendedName>
        <fullName evidence="11">Enoyl-[acyl-carrier-protein] reductase [NADH]</fullName>
        <shortName evidence="11">ENR</shortName>
        <ecNumber evidence="11">1.3.1.9</ecNumber>
    </recommendedName>
</protein>
<keyword evidence="5 11" id="KW-0520">NAD</keyword>
<feature type="binding site" evidence="11">
    <location>
        <position position="244"/>
    </location>
    <ligand>
        <name>NAD(+)</name>
        <dbReference type="ChEBI" id="CHEBI:57540"/>
    </ligand>
</feature>
<evidence type="ECO:0000256" key="3">
    <source>
        <dbReference type="ARBA" id="ARBA00022832"/>
    </source>
</evidence>
<evidence type="ECO:0000313" key="15">
    <source>
        <dbReference type="EMBL" id="SHI08392.1"/>
    </source>
</evidence>
<keyword evidence="4 11" id="KW-0560">Oxidoreductase</keyword>
<feature type="binding site" evidence="11">
    <location>
        <begin position="273"/>
        <end position="275"/>
    </location>
    <ligand>
        <name>NAD(+)</name>
        <dbReference type="ChEBI" id="CHEBI:57540"/>
    </ligand>
</feature>
<evidence type="ECO:0000256" key="11">
    <source>
        <dbReference type="HAMAP-Rule" id="MF_01838"/>
    </source>
</evidence>
<dbReference type="HAMAP" id="MF_01838">
    <property type="entry name" value="FabV_reductase"/>
    <property type="match status" value="1"/>
</dbReference>
<evidence type="ECO:0000256" key="10">
    <source>
        <dbReference type="ARBA" id="ARBA00060887"/>
    </source>
</evidence>
<evidence type="ECO:0000256" key="8">
    <source>
        <dbReference type="ARBA" id="ARBA00048302"/>
    </source>
</evidence>
<accession>A0A1M5Y8T9</accession>
<evidence type="ECO:0000256" key="2">
    <source>
        <dbReference type="ARBA" id="ARBA00022516"/>
    </source>
</evidence>
<feature type="domain" description="Enoyl reductase FAD binding" evidence="12">
    <location>
        <begin position="325"/>
        <end position="388"/>
    </location>
</feature>
<dbReference type="GO" id="GO:0006633">
    <property type="term" value="P:fatty acid biosynthetic process"/>
    <property type="evidence" value="ECO:0007669"/>
    <property type="project" value="UniProtKB-UniRule"/>
</dbReference>
<evidence type="ECO:0000256" key="6">
    <source>
        <dbReference type="ARBA" id="ARBA00023098"/>
    </source>
</evidence>
<keyword evidence="6 11" id="KW-0443">Lipid metabolism</keyword>
<dbReference type="Proteomes" id="UP000184268">
    <property type="component" value="Unassembled WGS sequence"/>
</dbReference>
<dbReference type="NCBIfam" id="NF043048">
    <property type="entry name" value="EnoyACPredFabV"/>
    <property type="match status" value="1"/>
</dbReference>
<dbReference type="UniPathway" id="UPA00094"/>
<keyword evidence="2 11" id="KW-0444">Lipid biosynthesis</keyword>
<feature type="site" description="Plays an important role in discriminating NADH against NADPH" evidence="11">
    <location>
        <position position="75"/>
    </location>
</feature>
<dbReference type="GO" id="GO:0050343">
    <property type="term" value="F:trans-2-enoyl-CoA reductase (NADH) activity"/>
    <property type="evidence" value="ECO:0007669"/>
    <property type="project" value="UniProtKB-EC"/>
</dbReference>
<dbReference type="FunFam" id="3.40.50.720:FF:000221">
    <property type="entry name" value="Enoyl-[acyl-carrier-protein] reductase [NADH]"/>
    <property type="match status" value="1"/>
</dbReference>
<dbReference type="InterPro" id="IPR050048">
    <property type="entry name" value="FabV-like_NADH_b"/>
</dbReference>
<dbReference type="PANTHER" id="PTHR37480">
    <property type="entry name" value="ENOYL-[ACYL-CARRIER-PROTEIN] REDUCTASE [NADH]"/>
    <property type="match status" value="1"/>
</dbReference>
<feature type="active site" description="Proton donor" evidence="11">
    <location>
        <position position="235"/>
    </location>
</feature>
<dbReference type="PANTHER" id="PTHR37480:SF1">
    <property type="entry name" value="ENOYL-[ACYL-CARRIER-PROTEIN] REDUCTASE [NADH]"/>
    <property type="match status" value="1"/>
</dbReference>
<keyword evidence="3 11" id="KW-0276">Fatty acid metabolism</keyword>
<dbReference type="AlphaFoldDB" id="A0A1M5Y8T9"/>
<evidence type="ECO:0000256" key="7">
    <source>
        <dbReference type="ARBA" id="ARBA00023160"/>
    </source>
</evidence>
<comment type="catalytic activity">
    <reaction evidence="9 11">
        <text>a 2,3-saturated acyl-[ACP] + NAD(+) = a (2E)-enoyl-[ACP] + NADH + H(+)</text>
        <dbReference type="Rhea" id="RHEA:10240"/>
        <dbReference type="Rhea" id="RHEA-COMP:9925"/>
        <dbReference type="Rhea" id="RHEA-COMP:9926"/>
        <dbReference type="ChEBI" id="CHEBI:15378"/>
        <dbReference type="ChEBI" id="CHEBI:57540"/>
        <dbReference type="ChEBI" id="CHEBI:57945"/>
        <dbReference type="ChEBI" id="CHEBI:78784"/>
        <dbReference type="ChEBI" id="CHEBI:78785"/>
        <dbReference type="EC" id="1.3.1.9"/>
    </reaction>
</comment>
<organism evidence="15 16">
    <name type="scientific">Ferrimonas marina</name>
    <dbReference type="NCBI Taxonomy" id="299255"/>
    <lineage>
        <taxon>Bacteria</taxon>
        <taxon>Pseudomonadati</taxon>
        <taxon>Pseudomonadota</taxon>
        <taxon>Gammaproteobacteria</taxon>
        <taxon>Alteromonadales</taxon>
        <taxon>Ferrimonadaceae</taxon>
        <taxon>Ferrimonas</taxon>
    </lineage>
</organism>
<evidence type="ECO:0000256" key="9">
    <source>
        <dbReference type="ARBA" id="ARBA00048572"/>
    </source>
</evidence>
<dbReference type="GO" id="GO:0051287">
    <property type="term" value="F:NAD binding"/>
    <property type="evidence" value="ECO:0007669"/>
    <property type="project" value="UniProtKB-UniRule"/>
</dbReference>
<comment type="subunit">
    <text evidence="1 11">Monomer.</text>
</comment>
<feature type="binding site" evidence="11">
    <location>
        <position position="225"/>
    </location>
    <ligand>
        <name>substrate</name>
    </ligand>
</feature>
<gene>
    <name evidence="11" type="primary">fabV</name>
    <name evidence="15" type="ORF">SAMN02745129_3957</name>
</gene>
<feature type="binding site" evidence="11">
    <location>
        <begin position="139"/>
        <end position="140"/>
    </location>
    <ligand>
        <name>NAD(+)</name>
        <dbReference type="ChEBI" id="CHEBI:57540"/>
    </ligand>
</feature>
<name>A0A1M5Y8T9_9GAMM</name>
<evidence type="ECO:0000313" key="16">
    <source>
        <dbReference type="Proteomes" id="UP000184268"/>
    </source>
</evidence>
<dbReference type="Gene3D" id="3.40.50.720">
    <property type="entry name" value="NAD(P)-binding Rossmann-like Domain"/>
    <property type="match status" value="1"/>
</dbReference>
<keyword evidence="16" id="KW-1185">Reference proteome</keyword>
<reference evidence="15 16" key="1">
    <citation type="submission" date="2016-11" db="EMBL/GenBank/DDBJ databases">
        <authorList>
            <person name="Jaros S."/>
            <person name="Januszkiewicz K."/>
            <person name="Wedrychowicz H."/>
        </authorList>
    </citation>
    <scope>NUCLEOTIDE SEQUENCE [LARGE SCALE GENOMIC DNA]</scope>
    <source>
        <strain evidence="15 16">DSM 16917</strain>
    </source>
</reference>
<feature type="domain" description="Trans-2-enoyl-CoA reductase-like NAD(P)H binding" evidence="14">
    <location>
        <begin position="2"/>
        <end position="80"/>
    </location>
</feature>
<feature type="binding site" evidence="11">
    <location>
        <begin position="48"/>
        <end position="53"/>
    </location>
    <ligand>
        <name>NAD(+)</name>
        <dbReference type="ChEBI" id="CHEBI:57540"/>
    </ligand>
</feature>
<dbReference type="Pfam" id="PF07055">
    <property type="entry name" value="Eno-Rase_FAD_bd"/>
    <property type="match status" value="1"/>
</dbReference>
<dbReference type="Pfam" id="PF12241">
    <property type="entry name" value="Enoyl_reductase"/>
    <property type="match status" value="1"/>
</dbReference>
<proteinExistence type="inferred from homology"/>
<evidence type="ECO:0000259" key="13">
    <source>
        <dbReference type="Pfam" id="PF12241"/>
    </source>
</evidence>
<dbReference type="InterPro" id="IPR010758">
    <property type="entry name" value="Trans-2-enoyl-CoA_reductase"/>
</dbReference>
<dbReference type="Pfam" id="PF12242">
    <property type="entry name" value="Eno-Rase_NADH_b"/>
    <property type="match status" value="1"/>
</dbReference>
<dbReference type="NCBIfam" id="NF010177">
    <property type="entry name" value="PRK13656.1"/>
    <property type="match status" value="1"/>
</dbReference>
<dbReference type="EC" id="1.3.1.9" evidence="11"/>
<dbReference type="STRING" id="299255.SAMN02745129_3957"/>
<dbReference type="GO" id="GO:0004318">
    <property type="term" value="F:enoyl-[acyl-carrier-protein] reductase (NADH) activity"/>
    <property type="evidence" value="ECO:0007669"/>
    <property type="project" value="UniProtKB-UniRule"/>
</dbReference>
<sequence length="400" mass="44057">MIIKPKIRGFICTTTHPVGCEKNVRDQIAHVQAQPKLENGPKRVLVVGSSSGYGLASRIATAFGSDAATLGVFFEKPATERKPGTAGWYNAHAFDKAAHEAGLYAKSINGDAFSHEAKQKAIELIKQDLGQIDLVVYSLASPVRKLPDSGELVRSSLKPMGETYTATAVDTNKDTLFEASIEPATEQEVQDTVTVMGGQDWELWIQALAEAGVLAQGCRTVAYSYIGTEITWPIYWHGALGEAKKDLDRAAKALDSQLQSLGGGANVAVLKSVVTQASSAIPVMPLYIAMVFKKMREEGVHEGCIEQICRMLTERLYRTDGTLPTDEDNRLRLDDWELREHIQKHCRDLWPQLTDDNLTELADYTEYKEEFLSLFGFGLDGIDYDAEVNPVVPFDVVTLD</sequence>
<dbReference type="OrthoDB" id="9802260at2"/>
<evidence type="ECO:0000259" key="12">
    <source>
        <dbReference type="Pfam" id="PF07055"/>
    </source>
</evidence>
<evidence type="ECO:0000256" key="1">
    <source>
        <dbReference type="ARBA" id="ARBA00011245"/>
    </source>
</evidence>
<feature type="binding site" evidence="11">
    <location>
        <begin position="74"/>
        <end position="75"/>
    </location>
    <ligand>
        <name>NAD(+)</name>
        <dbReference type="ChEBI" id="CHEBI:57540"/>
    </ligand>
</feature>
<evidence type="ECO:0000256" key="5">
    <source>
        <dbReference type="ARBA" id="ARBA00023027"/>
    </source>
</evidence>
<evidence type="ECO:0000256" key="4">
    <source>
        <dbReference type="ARBA" id="ARBA00023002"/>
    </source>
</evidence>
<feature type="domain" description="Trans-2-enoyl-CoA reductase catalytic" evidence="13">
    <location>
        <begin position="82"/>
        <end position="317"/>
    </location>
</feature>
<comment type="function">
    <text evidence="11">Involved in the final reduction of the elongation cycle of fatty acid synthesis (FAS II). Catalyzes the reduction of a carbon-carbon double bond in an enoyl moiety that is covalently linked to an acyl carrier protein (ACP).</text>
</comment>
<keyword evidence="7 11" id="KW-0275">Fatty acid biosynthesis</keyword>
<comment type="pathway">
    <text evidence="11">Lipid metabolism; fatty acid biosynthesis.</text>
</comment>
<dbReference type="EMBL" id="FQXG01000007">
    <property type="protein sequence ID" value="SHI08392.1"/>
    <property type="molecule type" value="Genomic_DNA"/>
</dbReference>